<dbReference type="Proteomes" id="UP000289805">
    <property type="component" value="Unassembled WGS sequence"/>
</dbReference>
<dbReference type="STRING" id="1713.GCA_000718325_01989"/>
<dbReference type="EMBL" id="SDJR01000004">
    <property type="protein sequence ID" value="RXR26267.1"/>
    <property type="molecule type" value="Genomic_DNA"/>
</dbReference>
<gene>
    <name evidence="1" type="ORF">EQW73_08010</name>
    <name evidence="2" type="ORF">EQW78_01065</name>
</gene>
<reference evidence="3 4" key="1">
    <citation type="submission" date="2019-01" db="EMBL/GenBank/DDBJ databases">
        <title>Oerskovia turbata Genome sequencing and assembly.</title>
        <authorList>
            <person name="Dou T."/>
        </authorList>
    </citation>
    <scope>NUCLEOTIDE SEQUENCE [LARGE SCALE GENOMIC DNA]</scope>
    <source>
        <strain evidence="2 3">JCM12123</strain>
        <strain evidence="1 4">JCM3160</strain>
    </source>
</reference>
<dbReference type="Proteomes" id="UP000290517">
    <property type="component" value="Unassembled WGS sequence"/>
</dbReference>
<evidence type="ECO:0000313" key="1">
    <source>
        <dbReference type="EMBL" id="RXR26267.1"/>
    </source>
</evidence>
<evidence type="ECO:0000313" key="3">
    <source>
        <dbReference type="Proteomes" id="UP000289805"/>
    </source>
</evidence>
<keyword evidence="4" id="KW-1185">Reference proteome</keyword>
<dbReference type="RefSeq" id="WP_129429479.1">
    <property type="nucleotide sequence ID" value="NZ_JOFV01000008.1"/>
</dbReference>
<organism evidence="2 3">
    <name type="scientific">Oerskovia turbata</name>
    <dbReference type="NCBI Taxonomy" id="1713"/>
    <lineage>
        <taxon>Bacteria</taxon>
        <taxon>Bacillati</taxon>
        <taxon>Actinomycetota</taxon>
        <taxon>Actinomycetes</taxon>
        <taxon>Micrococcales</taxon>
        <taxon>Cellulomonadaceae</taxon>
        <taxon>Oerskovia</taxon>
    </lineage>
</organism>
<dbReference type="AlphaFoldDB" id="A0A4Q1L3M5"/>
<comment type="caution">
    <text evidence="2">The sequence shown here is derived from an EMBL/GenBank/DDBJ whole genome shotgun (WGS) entry which is preliminary data.</text>
</comment>
<protein>
    <submittedName>
        <fullName evidence="2">Uncharacterized protein</fullName>
    </submittedName>
</protein>
<sequence length="116" mass="12270">MKKILRMLVAVAVAVGGLQVVAPPAGAVWMSMSYCGFEASYPYPRAKTSSVHCDKAQPRIVYRTAGGSIGYAAGTLKSGVSTSPSVSSPLTVVRVEARGYYDVPGFTETSGWMRFA</sequence>
<accession>A0A4Q1L3M5</accession>
<name>A0A4Q1L3M5_9CELL</name>
<proteinExistence type="predicted"/>
<dbReference type="EMBL" id="SDJQ01000001">
    <property type="protein sequence ID" value="RXR36769.1"/>
    <property type="molecule type" value="Genomic_DNA"/>
</dbReference>
<evidence type="ECO:0000313" key="2">
    <source>
        <dbReference type="EMBL" id="RXR36769.1"/>
    </source>
</evidence>
<evidence type="ECO:0000313" key="4">
    <source>
        <dbReference type="Proteomes" id="UP000290517"/>
    </source>
</evidence>